<dbReference type="EMBL" id="LS974617">
    <property type="protein sequence ID" value="CAG7886070.1"/>
    <property type="molecule type" value="Genomic_DNA"/>
</dbReference>
<dbReference type="Gene3D" id="2.60.120.580">
    <property type="entry name" value="Acetamidase/Formamidase-like domains"/>
    <property type="match status" value="1"/>
</dbReference>
<gene>
    <name evidence="2" type="ORF">BRAA01T00135Z</name>
    <name evidence="1" type="ORF">BRAPAZ1V2_A01P01460.2</name>
</gene>
<sequence length="452" mass="49823">MAPATPRVVVKVDLKKRPWEQEQPLHNRWHPEIQPVGEVKAGEFFRVEMVDWTGGAVKDDDSAEDIKSLDLSTVHYLSGPIKVVDEDGVAAKPGDLLAVEICNLGPLPGDEWGFTASFDRENGGGFLTDHFPCATKAIWYFEGIYAYSPQIPGVRFPGLTHPGIIGTAPSKELLRIWNERERQLEESGLSSLTLCEVVHQRPLANLPIAKGCLLGNMEEGTPEWERIAKEAARTIPGRENGGNCDIKNLSRGSKIYLPVFVEGANLSTGDMHFSQGDGEISFCGAIEMSGFLELKCEIIRNGMKEYLTPMGPTPLHVNPIFEIGPVEPRFSEWLVFEGISVDETGRQHYLDATVAYKRAVLNAIDYLFKFGYSKEQVYLLLSCCPCEGRISGIVDSPNALATLAIPTSIFDQDIRPKTQKVPAGPRIVRKPDVMKSTYDGKLETTSNPSSSS</sequence>
<dbReference type="InterPro" id="IPR004304">
    <property type="entry name" value="FmdA_AmdA"/>
</dbReference>
<accession>A0A3P5ZH24</accession>
<dbReference type="AlphaFoldDB" id="A0A3P5ZH24"/>
<dbReference type="NCBIfam" id="NF045496">
    <property type="entry name" value="FormamaseFmdA"/>
    <property type="match status" value="1"/>
</dbReference>
<dbReference type="Pfam" id="PF03069">
    <property type="entry name" value="FmdA_AmdA"/>
    <property type="match status" value="1"/>
</dbReference>
<reference evidence="2" key="1">
    <citation type="submission" date="2018-11" db="EMBL/GenBank/DDBJ databases">
        <authorList>
            <consortium name="Genoscope - CEA"/>
            <person name="William W."/>
        </authorList>
    </citation>
    <scope>NUCLEOTIDE SEQUENCE</scope>
</reference>
<protein>
    <recommendedName>
        <fullName evidence="3">Formamidase</fullName>
    </recommendedName>
</protein>
<dbReference type="PANTHER" id="PTHR31891:SF1">
    <property type="entry name" value="FORMAMIDASE C869.04-RELATED"/>
    <property type="match status" value="1"/>
</dbReference>
<name>A0A3P5ZH24_BRACM</name>
<evidence type="ECO:0000313" key="2">
    <source>
        <dbReference type="EMBL" id="VDC73633.1"/>
    </source>
</evidence>
<dbReference type="Gramene" id="A01p01460.2_BraZ1">
    <property type="protein sequence ID" value="A01p01460.2_BraZ1.CDS"/>
    <property type="gene ID" value="A01g01460.2_BraZ1"/>
</dbReference>
<dbReference type="SMR" id="A0A3P5ZH24"/>
<dbReference type="SUPFAM" id="SSF141130">
    <property type="entry name" value="Acetamidase/Formamidase-like"/>
    <property type="match status" value="1"/>
</dbReference>
<proteinExistence type="predicted"/>
<dbReference type="Proteomes" id="UP000694005">
    <property type="component" value="Chromosome A01"/>
</dbReference>
<evidence type="ECO:0008006" key="3">
    <source>
        <dbReference type="Google" id="ProtNLM"/>
    </source>
</evidence>
<dbReference type="InterPro" id="IPR054833">
    <property type="entry name" value="FormamaseFmdA"/>
</dbReference>
<organism evidence="2">
    <name type="scientific">Brassica campestris</name>
    <name type="common">Field mustard</name>
    <dbReference type="NCBI Taxonomy" id="3711"/>
    <lineage>
        <taxon>Eukaryota</taxon>
        <taxon>Viridiplantae</taxon>
        <taxon>Streptophyta</taxon>
        <taxon>Embryophyta</taxon>
        <taxon>Tracheophyta</taxon>
        <taxon>Spermatophyta</taxon>
        <taxon>Magnoliopsida</taxon>
        <taxon>eudicotyledons</taxon>
        <taxon>Gunneridae</taxon>
        <taxon>Pentapetalae</taxon>
        <taxon>rosids</taxon>
        <taxon>malvids</taxon>
        <taxon>Brassicales</taxon>
        <taxon>Brassicaceae</taxon>
        <taxon>Brassiceae</taxon>
        <taxon>Brassica</taxon>
    </lineage>
</organism>
<dbReference type="EMBL" id="LR031571">
    <property type="protein sequence ID" value="VDC73633.1"/>
    <property type="molecule type" value="Genomic_DNA"/>
</dbReference>
<dbReference type="GO" id="GO:0016811">
    <property type="term" value="F:hydrolase activity, acting on carbon-nitrogen (but not peptide) bonds, in linear amides"/>
    <property type="evidence" value="ECO:0007669"/>
    <property type="project" value="InterPro"/>
</dbReference>
<evidence type="ECO:0000313" key="1">
    <source>
        <dbReference type="EMBL" id="CAG7886070.1"/>
    </source>
</evidence>
<dbReference type="PANTHER" id="PTHR31891">
    <property type="entry name" value="FORMAMIDASE C869.04-RELATED"/>
    <property type="match status" value="1"/>
</dbReference>